<name>A0ABT3ZTD1_9BURK</name>
<organism evidence="1 2">
    <name type="scientific">Robbsia betulipollinis</name>
    <dbReference type="NCBI Taxonomy" id="2981849"/>
    <lineage>
        <taxon>Bacteria</taxon>
        <taxon>Pseudomonadati</taxon>
        <taxon>Pseudomonadota</taxon>
        <taxon>Betaproteobacteria</taxon>
        <taxon>Burkholderiales</taxon>
        <taxon>Burkholderiaceae</taxon>
        <taxon>Robbsia</taxon>
    </lineage>
</organism>
<protein>
    <submittedName>
        <fullName evidence="1">Uncharacterized protein</fullName>
    </submittedName>
</protein>
<comment type="caution">
    <text evidence="1">The sequence shown here is derived from an EMBL/GenBank/DDBJ whole genome shotgun (WGS) entry which is preliminary data.</text>
</comment>
<evidence type="ECO:0000313" key="2">
    <source>
        <dbReference type="Proteomes" id="UP001082899"/>
    </source>
</evidence>
<proteinExistence type="predicted"/>
<gene>
    <name evidence="1" type="ORF">OVY01_21420</name>
</gene>
<dbReference type="RefSeq" id="WP_267849632.1">
    <property type="nucleotide sequence ID" value="NZ_JAPMXC010000011.1"/>
</dbReference>
<dbReference type="Proteomes" id="UP001082899">
    <property type="component" value="Unassembled WGS sequence"/>
</dbReference>
<evidence type="ECO:0000313" key="1">
    <source>
        <dbReference type="EMBL" id="MCY0389707.1"/>
    </source>
</evidence>
<accession>A0ABT3ZTD1</accession>
<keyword evidence="2" id="KW-1185">Reference proteome</keyword>
<dbReference type="EMBL" id="JAPMXC010000011">
    <property type="protein sequence ID" value="MCY0389707.1"/>
    <property type="molecule type" value="Genomic_DNA"/>
</dbReference>
<reference evidence="1" key="1">
    <citation type="submission" date="2022-11" db="EMBL/GenBank/DDBJ databases">
        <title>Robbsia betulipollinis sp. nov., isolated from pollen of birch (Betula pendula).</title>
        <authorList>
            <person name="Shi H."/>
            <person name="Ambika Manirajan B."/>
            <person name="Ratering S."/>
            <person name="Geissler-Plaum R."/>
            <person name="Schnell S."/>
        </authorList>
    </citation>
    <scope>NUCLEOTIDE SEQUENCE</scope>
    <source>
        <strain evidence="1">Bb-Pol-6</strain>
    </source>
</reference>
<sequence length="209" mass="23062">MIKAKERQPLPPLFLTVPLPSGLNPALAASLQSGVEQAIHALGTDINVGVLPRADELAKLISGLTQPNGGLIDERALRQKTMRAVFDDGEWLTADTINSLQASPPANKSFPASDWKRRGRVFALSFDGKEYFARYQFDEMYQPLPIVKPILQAIGEVADTWKIAAWFHYPNGWIADVVEGTKPVAPKDALDRRDDVLAAARRMHGRHDA</sequence>